<dbReference type="Proteomes" id="UP000652755">
    <property type="component" value="Unassembled WGS sequence"/>
</dbReference>
<name>A0ABR7KQ51_9SPHI</name>
<evidence type="ECO:0000313" key="2">
    <source>
        <dbReference type="Proteomes" id="UP000652755"/>
    </source>
</evidence>
<gene>
    <name evidence="1" type="ORF">H7U22_07215</name>
</gene>
<comment type="caution">
    <text evidence="1">The sequence shown here is derived from an EMBL/GenBank/DDBJ whole genome shotgun (WGS) entry which is preliminary data.</text>
</comment>
<keyword evidence="2" id="KW-1185">Reference proteome</keyword>
<protein>
    <submittedName>
        <fullName evidence="1">Uncharacterized protein</fullName>
    </submittedName>
</protein>
<dbReference type="EMBL" id="JACRYL010000005">
    <property type="protein sequence ID" value="MBC6110209.1"/>
    <property type="molecule type" value="Genomic_DNA"/>
</dbReference>
<sequence>MSLIENIASNKLVTSAIKDQIILEKDIEEVCYEKHWENMYTFRNVSIDDIDFKSIYIKISSEAIFVNLLTNYTAIYDDSMKFFGRNGISHQKEPYIDNGRELEEYRKKLGKFTILNKTANVSVLKSDAYGCIIKLTVII</sequence>
<organism evidence="1 2">
    <name type="scientific">Pedobacter fastidiosus</name>
    <dbReference type="NCBI Taxonomy" id="2765361"/>
    <lineage>
        <taxon>Bacteria</taxon>
        <taxon>Pseudomonadati</taxon>
        <taxon>Bacteroidota</taxon>
        <taxon>Sphingobacteriia</taxon>
        <taxon>Sphingobacteriales</taxon>
        <taxon>Sphingobacteriaceae</taxon>
        <taxon>Pedobacter</taxon>
    </lineage>
</organism>
<proteinExistence type="predicted"/>
<dbReference type="RefSeq" id="WP_187070684.1">
    <property type="nucleotide sequence ID" value="NZ_JACRYL010000005.1"/>
</dbReference>
<evidence type="ECO:0000313" key="1">
    <source>
        <dbReference type="EMBL" id="MBC6110209.1"/>
    </source>
</evidence>
<accession>A0ABR7KQ51</accession>
<reference evidence="1 2" key="1">
    <citation type="submission" date="2020-08" db="EMBL/GenBank/DDBJ databases">
        <authorList>
            <person name="Sun Q."/>
            <person name="Inoue M."/>
        </authorList>
    </citation>
    <scope>NUCLEOTIDE SEQUENCE [LARGE SCALE GENOMIC DNA]</scope>
    <source>
        <strain evidence="1 2">CCM 8938</strain>
    </source>
</reference>